<dbReference type="AlphaFoldDB" id="A0A0E2H4M7"/>
<keyword evidence="1" id="KW-0805">Transcription regulation</keyword>
<reference evidence="5 6" key="1">
    <citation type="submission" date="2013-01" db="EMBL/GenBank/DDBJ databases">
        <title>The Genome Sequence of Clostridium clostridioforme 90A8.</title>
        <authorList>
            <consortium name="The Broad Institute Genome Sequencing Platform"/>
            <person name="Earl A."/>
            <person name="Ward D."/>
            <person name="Feldgarden M."/>
            <person name="Gevers D."/>
            <person name="Courvalin P."/>
            <person name="Lambert T."/>
            <person name="Walker B."/>
            <person name="Young S.K."/>
            <person name="Zeng Q."/>
            <person name="Gargeya S."/>
            <person name="Fitzgerald M."/>
            <person name="Haas B."/>
            <person name="Abouelleil A."/>
            <person name="Alvarado L."/>
            <person name="Arachchi H.M."/>
            <person name="Berlin A.M."/>
            <person name="Chapman S.B."/>
            <person name="Dewar J."/>
            <person name="Goldberg J."/>
            <person name="Griggs A."/>
            <person name="Gujja S."/>
            <person name="Hansen M."/>
            <person name="Howarth C."/>
            <person name="Imamovic A."/>
            <person name="Larimer J."/>
            <person name="McCowan C."/>
            <person name="Murphy C."/>
            <person name="Neiman D."/>
            <person name="Pearson M."/>
            <person name="Priest M."/>
            <person name="Roberts A."/>
            <person name="Saif S."/>
            <person name="Shea T."/>
            <person name="Sisk P."/>
            <person name="Sykes S."/>
            <person name="Wortman J."/>
            <person name="Nusbaum C."/>
            <person name="Birren B."/>
        </authorList>
    </citation>
    <scope>NUCLEOTIDE SEQUENCE [LARGE SCALE GENOMIC DNA]</scope>
    <source>
        <strain evidence="5 6">90A8</strain>
    </source>
</reference>
<keyword evidence="2" id="KW-0238">DNA-binding</keyword>
<dbReference type="PATRIC" id="fig|999408.3.peg.5087"/>
<dbReference type="GeneID" id="57960719"/>
<evidence type="ECO:0000256" key="1">
    <source>
        <dbReference type="ARBA" id="ARBA00023015"/>
    </source>
</evidence>
<dbReference type="GO" id="GO:0043565">
    <property type="term" value="F:sequence-specific DNA binding"/>
    <property type="evidence" value="ECO:0007669"/>
    <property type="project" value="InterPro"/>
</dbReference>
<feature type="domain" description="HTH araC/xylS-type" evidence="4">
    <location>
        <begin position="184"/>
        <end position="282"/>
    </location>
</feature>
<dbReference type="Pfam" id="PF02311">
    <property type="entry name" value="AraC_binding"/>
    <property type="match status" value="1"/>
</dbReference>
<dbReference type="Pfam" id="PF12833">
    <property type="entry name" value="HTH_18"/>
    <property type="match status" value="1"/>
</dbReference>
<dbReference type="Gene3D" id="1.10.10.60">
    <property type="entry name" value="Homeodomain-like"/>
    <property type="match status" value="2"/>
</dbReference>
<dbReference type="SUPFAM" id="SSF51215">
    <property type="entry name" value="Regulatory protein AraC"/>
    <property type="match status" value="1"/>
</dbReference>
<comment type="caution">
    <text evidence="5">The sequence shown here is derived from an EMBL/GenBank/DDBJ whole genome shotgun (WGS) entry which is preliminary data.</text>
</comment>
<dbReference type="HOGENOM" id="CLU_000445_88_3_9"/>
<evidence type="ECO:0000313" key="6">
    <source>
        <dbReference type="Proteomes" id="UP000013085"/>
    </source>
</evidence>
<gene>
    <name evidence="5" type="ORF">HMPREF1090_04727</name>
</gene>
<dbReference type="PRINTS" id="PR00032">
    <property type="entry name" value="HTHARAC"/>
</dbReference>
<name>A0A0E2H4M7_9FIRM</name>
<dbReference type="InterPro" id="IPR037923">
    <property type="entry name" value="HTH-like"/>
</dbReference>
<dbReference type="PANTHER" id="PTHR43280:SF2">
    <property type="entry name" value="HTH-TYPE TRANSCRIPTIONAL REGULATOR EXSA"/>
    <property type="match status" value="1"/>
</dbReference>
<evidence type="ECO:0000313" key="5">
    <source>
        <dbReference type="EMBL" id="ENZ08964.1"/>
    </source>
</evidence>
<dbReference type="InterPro" id="IPR009057">
    <property type="entry name" value="Homeodomain-like_sf"/>
</dbReference>
<organism evidence="5 6">
    <name type="scientific">[Clostridium] clostridioforme 90A8</name>
    <dbReference type="NCBI Taxonomy" id="999408"/>
    <lineage>
        <taxon>Bacteria</taxon>
        <taxon>Bacillati</taxon>
        <taxon>Bacillota</taxon>
        <taxon>Clostridia</taxon>
        <taxon>Lachnospirales</taxon>
        <taxon>Lachnospiraceae</taxon>
        <taxon>Enterocloster</taxon>
    </lineage>
</organism>
<dbReference type="SMART" id="SM00342">
    <property type="entry name" value="HTH_ARAC"/>
    <property type="match status" value="1"/>
</dbReference>
<dbReference type="EMBL" id="AGYR01000056">
    <property type="protein sequence ID" value="ENZ08964.1"/>
    <property type="molecule type" value="Genomic_DNA"/>
</dbReference>
<evidence type="ECO:0000256" key="2">
    <source>
        <dbReference type="ARBA" id="ARBA00023125"/>
    </source>
</evidence>
<dbReference type="InterPro" id="IPR018060">
    <property type="entry name" value="HTH_AraC"/>
</dbReference>
<dbReference type="Proteomes" id="UP000013085">
    <property type="component" value="Unassembled WGS sequence"/>
</dbReference>
<dbReference type="SUPFAM" id="SSF46689">
    <property type="entry name" value="Homeodomain-like"/>
    <property type="match status" value="2"/>
</dbReference>
<dbReference type="Gene3D" id="2.60.120.10">
    <property type="entry name" value="Jelly Rolls"/>
    <property type="match status" value="1"/>
</dbReference>
<dbReference type="PROSITE" id="PS01124">
    <property type="entry name" value="HTH_ARAC_FAMILY_2"/>
    <property type="match status" value="1"/>
</dbReference>
<keyword evidence="3" id="KW-0804">Transcription</keyword>
<sequence>MEKVTFYGEIEGISLEQMVRYGKFDMRVKHFHNQYEIFYIIEGERLFFFNNREYVARSGDLILVDTNLIHMTKSVTAEDTGHNRVILYVSYDRMKAFDGQYPSLQLVRFFHEHYGVYHLDKEQQALFLNFYRNLRIAMTEKAHNYKVGIGLETLTWLFKITSYVSKQEGASPHSSGHPKYRTAYAIADYLSENCEQNISLDELAAHFYLSKYYVCRTFKEITGYTVTEYTNIHRIRKAKRLLEETDMSISQIAHELGYESLTYFERMFKSFMTISPLKYRKTLNTVTYTNEQTTEFEEDTEQLSSHRQPYIHHNFV</sequence>
<dbReference type="GO" id="GO:0003700">
    <property type="term" value="F:DNA-binding transcription factor activity"/>
    <property type="evidence" value="ECO:0007669"/>
    <property type="project" value="InterPro"/>
</dbReference>
<dbReference type="InterPro" id="IPR003313">
    <property type="entry name" value="AraC-bd"/>
</dbReference>
<dbReference type="InterPro" id="IPR020449">
    <property type="entry name" value="Tscrpt_reg_AraC-type_HTH"/>
</dbReference>
<dbReference type="PANTHER" id="PTHR43280">
    <property type="entry name" value="ARAC-FAMILY TRANSCRIPTIONAL REGULATOR"/>
    <property type="match status" value="1"/>
</dbReference>
<dbReference type="InterPro" id="IPR014710">
    <property type="entry name" value="RmlC-like_jellyroll"/>
</dbReference>
<accession>A0A0E2H4M7</accession>
<dbReference type="RefSeq" id="WP_002587569.1">
    <property type="nucleotide sequence ID" value="NZ_KB850988.1"/>
</dbReference>
<evidence type="ECO:0000259" key="4">
    <source>
        <dbReference type="PROSITE" id="PS01124"/>
    </source>
</evidence>
<evidence type="ECO:0000256" key="3">
    <source>
        <dbReference type="ARBA" id="ARBA00023163"/>
    </source>
</evidence>
<protein>
    <submittedName>
        <fullName evidence="5">LacI family transcriptional regulator</fullName>
    </submittedName>
</protein>
<proteinExistence type="predicted"/>